<dbReference type="SUPFAM" id="SSF144232">
    <property type="entry name" value="HIT/MYND zinc finger-like"/>
    <property type="match status" value="1"/>
</dbReference>
<dbReference type="AlphaFoldDB" id="A0A1L9S184"/>
<dbReference type="STRING" id="1073089.A0A1L9S184"/>
<evidence type="ECO:0000259" key="5">
    <source>
        <dbReference type="PROSITE" id="PS50865"/>
    </source>
</evidence>
<keyword evidence="1" id="KW-0479">Metal-binding</keyword>
<evidence type="ECO:0000313" key="7">
    <source>
        <dbReference type="Proteomes" id="UP000184383"/>
    </source>
</evidence>
<dbReference type="Gene3D" id="6.10.140.2220">
    <property type="match status" value="1"/>
</dbReference>
<proteinExistence type="predicted"/>
<dbReference type="GO" id="GO:0008270">
    <property type="term" value="F:zinc ion binding"/>
    <property type="evidence" value="ECO:0007669"/>
    <property type="project" value="UniProtKB-KW"/>
</dbReference>
<dbReference type="PROSITE" id="PS01360">
    <property type="entry name" value="ZF_MYND_1"/>
    <property type="match status" value="1"/>
</dbReference>
<dbReference type="OrthoDB" id="432970at2759"/>
<dbReference type="VEuPathDB" id="FungiDB:ASPWEDRAFT_178713"/>
<evidence type="ECO:0000313" key="6">
    <source>
        <dbReference type="EMBL" id="OJJ40908.1"/>
    </source>
</evidence>
<evidence type="ECO:0000256" key="4">
    <source>
        <dbReference type="PROSITE-ProRule" id="PRU00134"/>
    </source>
</evidence>
<keyword evidence="3" id="KW-0862">Zinc</keyword>
<accession>A0A1L9S184</accession>
<evidence type="ECO:0000256" key="2">
    <source>
        <dbReference type="ARBA" id="ARBA00022771"/>
    </source>
</evidence>
<dbReference type="Pfam" id="PF01753">
    <property type="entry name" value="zf-MYND"/>
    <property type="match status" value="1"/>
</dbReference>
<dbReference type="GeneID" id="63747620"/>
<keyword evidence="2 4" id="KW-0863">Zinc-finger</keyword>
<protein>
    <recommendedName>
        <fullName evidence="5">MYND-type domain-containing protein</fullName>
    </recommendedName>
</protein>
<name>A0A1L9S184_ASPWE</name>
<reference evidence="7" key="1">
    <citation type="journal article" date="2017" name="Genome Biol.">
        <title>Comparative genomics reveals high biological diversity and specific adaptations in the industrially and medically important fungal genus Aspergillus.</title>
        <authorList>
            <person name="de Vries R.P."/>
            <person name="Riley R."/>
            <person name="Wiebenga A."/>
            <person name="Aguilar-Osorio G."/>
            <person name="Amillis S."/>
            <person name="Uchima C.A."/>
            <person name="Anderluh G."/>
            <person name="Asadollahi M."/>
            <person name="Askin M."/>
            <person name="Barry K."/>
            <person name="Battaglia E."/>
            <person name="Bayram O."/>
            <person name="Benocci T."/>
            <person name="Braus-Stromeyer S.A."/>
            <person name="Caldana C."/>
            <person name="Canovas D."/>
            <person name="Cerqueira G.C."/>
            <person name="Chen F."/>
            <person name="Chen W."/>
            <person name="Choi C."/>
            <person name="Clum A."/>
            <person name="Dos Santos R.A."/>
            <person name="Damasio A.R."/>
            <person name="Diallinas G."/>
            <person name="Emri T."/>
            <person name="Fekete E."/>
            <person name="Flipphi M."/>
            <person name="Freyberg S."/>
            <person name="Gallo A."/>
            <person name="Gournas C."/>
            <person name="Habgood R."/>
            <person name="Hainaut M."/>
            <person name="Harispe M.L."/>
            <person name="Henrissat B."/>
            <person name="Hilden K.S."/>
            <person name="Hope R."/>
            <person name="Hossain A."/>
            <person name="Karabika E."/>
            <person name="Karaffa L."/>
            <person name="Karanyi Z."/>
            <person name="Krasevec N."/>
            <person name="Kuo A."/>
            <person name="Kusch H."/>
            <person name="LaButti K."/>
            <person name="Lagendijk E.L."/>
            <person name="Lapidus A."/>
            <person name="Levasseur A."/>
            <person name="Lindquist E."/>
            <person name="Lipzen A."/>
            <person name="Logrieco A.F."/>
            <person name="MacCabe A."/>
            <person name="Maekelae M.R."/>
            <person name="Malavazi I."/>
            <person name="Melin P."/>
            <person name="Meyer V."/>
            <person name="Mielnichuk N."/>
            <person name="Miskei M."/>
            <person name="Molnar A.P."/>
            <person name="Mule G."/>
            <person name="Ngan C.Y."/>
            <person name="Orejas M."/>
            <person name="Orosz E."/>
            <person name="Ouedraogo J.P."/>
            <person name="Overkamp K.M."/>
            <person name="Park H.-S."/>
            <person name="Perrone G."/>
            <person name="Piumi F."/>
            <person name="Punt P.J."/>
            <person name="Ram A.F."/>
            <person name="Ramon A."/>
            <person name="Rauscher S."/>
            <person name="Record E."/>
            <person name="Riano-Pachon D.M."/>
            <person name="Robert V."/>
            <person name="Roehrig J."/>
            <person name="Ruller R."/>
            <person name="Salamov A."/>
            <person name="Salih N.S."/>
            <person name="Samson R.A."/>
            <person name="Sandor E."/>
            <person name="Sanguinetti M."/>
            <person name="Schuetze T."/>
            <person name="Sepcic K."/>
            <person name="Shelest E."/>
            <person name="Sherlock G."/>
            <person name="Sophianopoulou V."/>
            <person name="Squina F.M."/>
            <person name="Sun H."/>
            <person name="Susca A."/>
            <person name="Todd R.B."/>
            <person name="Tsang A."/>
            <person name="Unkles S.E."/>
            <person name="van de Wiele N."/>
            <person name="van Rossen-Uffink D."/>
            <person name="Oliveira J.V."/>
            <person name="Vesth T.C."/>
            <person name="Visser J."/>
            <person name="Yu J.-H."/>
            <person name="Zhou M."/>
            <person name="Andersen M.R."/>
            <person name="Archer D.B."/>
            <person name="Baker S.E."/>
            <person name="Benoit I."/>
            <person name="Brakhage A.A."/>
            <person name="Braus G.H."/>
            <person name="Fischer R."/>
            <person name="Frisvad J.C."/>
            <person name="Goldman G.H."/>
            <person name="Houbraken J."/>
            <person name="Oakley B."/>
            <person name="Pocsi I."/>
            <person name="Scazzocchio C."/>
            <person name="Seiboth B."/>
            <person name="vanKuyk P.A."/>
            <person name="Wortman J."/>
            <person name="Dyer P.S."/>
            <person name="Grigoriev I.V."/>
        </authorList>
    </citation>
    <scope>NUCLEOTIDE SEQUENCE [LARGE SCALE GENOMIC DNA]</scope>
    <source>
        <strain evidence="7">DTO 134E9</strain>
    </source>
</reference>
<gene>
    <name evidence="6" type="ORF">ASPWEDRAFT_178713</name>
</gene>
<evidence type="ECO:0000256" key="3">
    <source>
        <dbReference type="ARBA" id="ARBA00022833"/>
    </source>
</evidence>
<sequence length="392" mass="44065">MADQVDIDPEDSCVICNKQPARRCSQCKSTYYCSSDCQKKDFSSHKLLCKQFADQAERPSPKHKRAIFFPADRAKPQMIWVPTAAMGGEDEYDLPWTMVEPNPYLGPGNPIPGNMRSEYNAVRDRTLGSGFTQWAEQNKGHCVTLICRDNYLSDGSNLNMSIYGSIGGGKPTPHVYRGPMIGMRQLPGESYGDITLADFRHLIDFFTSYGSPNPPKNIPNDTPAPNAVRGVKICCDGHMNRTRSKNFVSVKIPGPIKEKLGSGAISPISTLLGMPVEVWKIPDESYQRDPDPTADSNPYAAFLMLDADPASQGWGWAPPYWNREIGNVLVCRKDGKDLTAKDVSMMCYFSRHTLQDMFENTLELGPNSPRKLKVRDFITWENMYNEYKSLRY</sequence>
<dbReference type="InterPro" id="IPR002893">
    <property type="entry name" value="Znf_MYND"/>
</dbReference>
<dbReference type="Proteomes" id="UP000184383">
    <property type="component" value="Unassembled WGS sequence"/>
</dbReference>
<organism evidence="6 7">
    <name type="scientific">Aspergillus wentii DTO 134E9</name>
    <dbReference type="NCBI Taxonomy" id="1073089"/>
    <lineage>
        <taxon>Eukaryota</taxon>
        <taxon>Fungi</taxon>
        <taxon>Dikarya</taxon>
        <taxon>Ascomycota</taxon>
        <taxon>Pezizomycotina</taxon>
        <taxon>Eurotiomycetes</taxon>
        <taxon>Eurotiomycetidae</taxon>
        <taxon>Eurotiales</taxon>
        <taxon>Aspergillaceae</taxon>
        <taxon>Aspergillus</taxon>
        <taxon>Aspergillus subgen. Cremei</taxon>
    </lineage>
</organism>
<dbReference type="RefSeq" id="XP_040694584.1">
    <property type="nucleotide sequence ID" value="XM_040831772.1"/>
</dbReference>
<dbReference type="EMBL" id="KV878209">
    <property type="protein sequence ID" value="OJJ40908.1"/>
    <property type="molecule type" value="Genomic_DNA"/>
</dbReference>
<evidence type="ECO:0000256" key="1">
    <source>
        <dbReference type="ARBA" id="ARBA00022723"/>
    </source>
</evidence>
<dbReference type="PROSITE" id="PS50865">
    <property type="entry name" value="ZF_MYND_2"/>
    <property type="match status" value="1"/>
</dbReference>
<feature type="domain" description="MYND-type" evidence="5">
    <location>
        <begin position="13"/>
        <end position="49"/>
    </location>
</feature>
<keyword evidence="7" id="KW-1185">Reference proteome</keyword>